<protein>
    <submittedName>
        <fullName evidence="10">MYND-type zinc finger protein samB</fullName>
    </submittedName>
</protein>
<feature type="domain" description="MYND-type" evidence="9">
    <location>
        <begin position="409"/>
        <end position="451"/>
    </location>
</feature>
<feature type="compositionally biased region" description="Polar residues" evidence="8">
    <location>
        <begin position="634"/>
        <end position="652"/>
    </location>
</feature>
<feature type="compositionally biased region" description="Basic residues" evidence="8">
    <location>
        <begin position="501"/>
        <end position="510"/>
    </location>
</feature>
<feature type="compositionally biased region" description="Low complexity" evidence="8">
    <location>
        <begin position="653"/>
        <end position="667"/>
    </location>
</feature>
<dbReference type="Proteomes" id="UP000187283">
    <property type="component" value="Unassembled WGS sequence"/>
</dbReference>
<dbReference type="GO" id="GO:0006511">
    <property type="term" value="P:ubiquitin-dependent protein catabolic process"/>
    <property type="evidence" value="ECO:0007669"/>
    <property type="project" value="TreeGrafter"/>
</dbReference>
<feature type="compositionally biased region" description="Polar residues" evidence="8">
    <location>
        <begin position="668"/>
        <end position="698"/>
    </location>
</feature>
<keyword evidence="6" id="KW-0862">Zinc</keyword>
<evidence type="ECO:0000256" key="3">
    <source>
        <dbReference type="ARBA" id="ARBA00022490"/>
    </source>
</evidence>
<evidence type="ECO:0000256" key="6">
    <source>
        <dbReference type="ARBA" id="ARBA00022833"/>
    </source>
</evidence>
<keyword evidence="3" id="KW-0963">Cytoplasm</keyword>
<reference evidence="10 11" key="1">
    <citation type="submission" date="2017-01" db="EMBL/GenBank/DDBJ databases">
        <authorList>
            <person name="Mah S.A."/>
            <person name="Swanson W.J."/>
            <person name="Moy G.W."/>
            <person name="Vacquier V.D."/>
        </authorList>
    </citation>
    <scope>NUCLEOTIDE SEQUENCE [LARGE SCALE GENOMIC DNA]</scope>
    <source>
        <strain evidence="10 11">GSMNP</strain>
    </source>
</reference>
<feature type="region of interest" description="Disordered" evidence="8">
    <location>
        <begin position="491"/>
        <end position="707"/>
    </location>
</feature>
<dbReference type="SUPFAM" id="SSF48371">
    <property type="entry name" value="ARM repeat"/>
    <property type="match status" value="1"/>
</dbReference>
<dbReference type="SUPFAM" id="SSF144232">
    <property type="entry name" value="HIT/MYND zinc finger-like"/>
    <property type="match status" value="1"/>
</dbReference>
<gene>
    <name evidence="10" type="ORF">AYI70_g11906</name>
</gene>
<dbReference type="Gene3D" id="6.10.140.2220">
    <property type="match status" value="1"/>
</dbReference>
<accession>A0A1R1WZS8</accession>
<comment type="similarity">
    <text evidence="2">Belongs to the MUB1/samB family.</text>
</comment>
<evidence type="ECO:0000313" key="10">
    <source>
        <dbReference type="EMBL" id="OMJ07879.1"/>
    </source>
</evidence>
<organism evidence="10 11">
    <name type="scientific">Smittium culicis</name>
    <dbReference type="NCBI Taxonomy" id="133412"/>
    <lineage>
        <taxon>Eukaryota</taxon>
        <taxon>Fungi</taxon>
        <taxon>Fungi incertae sedis</taxon>
        <taxon>Zoopagomycota</taxon>
        <taxon>Kickxellomycotina</taxon>
        <taxon>Harpellomycetes</taxon>
        <taxon>Harpellales</taxon>
        <taxon>Legeriomycetaceae</taxon>
        <taxon>Smittium</taxon>
    </lineage>
</organism>
<dbReference type="OrthoDB" id="5594178at2759"/>
<evidence type="ECO:0000256" key="4">
    <source>
        <dbReference type="ARBA" id="ARBA00022723"/>
    </source>
</evidence>
<evidence type="ECO:0000256" key="8">
    <source>
        <dbReference type="SAM" id="MobiDB-lite"/>
    </source>
</evidence>
<sequence length="707" mass="79985">MRESNFNFPITNKACVAISSALYDRRALDCTAILPLVNSLWNLGFLTQSSNRIREILTTDGGLERLVRILKTSKISQDSKDSYQTWKWLMAYHCIINMGIRGSEEVRTRVVQAGAVSIIVNILEAYLKKMKVIELGKQINQIKNIQSGANINQKNDYPFGSDQIVNQAIDPIINADLSRNQHFDADASSIVEDIINERNATTDPDFNNIFDRTNRTQNIPQNPSDNNANTINNSFNNQPPYRNQTRVISHNSINDSSFALDDQNNISNMSSITAYVGTHHVTNNSLSIRPFEHNRLEIHQMEFEQAQKELQMIENVMFRPEDVVLSLQLLAYVSKYAEVRRLLHSVSVDNSSIPSSDRTGSRRIVDVFSIAEKFTSPGNLDYMQGWAGIIMGNMCRKDEKHGGIRKCAYIYCPEWETATKKFAKCKTCRKAKYCSRACQSKAWSSGHKNWCVERQRSNESSENTCSVIHPFPLTRENAHTPSPAIPAVAVTSQPTTTLNTPHHRTSRLHRSSTQMPYQTNRNNRVSNNNQRDQSSLSARPRNRHNFNNIRPISATHPQPSYQPNSPQQSYQPNSPQPLYQPNSPQSSQFPSQINATLSNNNNLLNSNLELPPVRPTNDPLNRNISLPSIRFSRHNNTNSLNSTPPMPNQTNFNNHSRSHGNSTSSSTPVNFRNNLSNTEPSRSNSQPHNTGPSNYYLHNNNQPNNNI</sequence>
<dbReference type="InterPro" id="IPR016024">
    <property type="entry name" value="ARM-type_fold"/>
</dbReference>
<evidence type="ECO:0000256" key="7">
    <source>
        <dbReference type="PROSITE-ProRule" id="PRU00134"/>
    </source>
</evidence>
<evidence type="ECO:0000313" key="11">
    <source>
        <dbReference type="Proteomes" id="UP000187283"/>
    </source>
</evidence>
<feature type="compositionally biased region" description="Low complexity" evidence="8">
    <location>
        <begin position="557"/>
        <end position="608"/>
    </location>
</feature>
<dbReference type="GO" id="GO:0005737">
    <property type="term" value="C:cytoplasm"/>
    <property type="evidence" value="ECO:0007669"/>
    <property type="project" value="UniProtKB-SubCell"/>
</dbReference>
<comment type="subcellular location">
    <subcellularLocation>
        <location evidence="1">Cytoplasm</location>
    </subcellularLocation>
</comment>
<name>A0A1R1WZS8_9FUNG</name>
<dbReference type="GO" id="GO:0008270">
    <property type="term" value="F:zinc ion binding"/>
    <property type="evidence" value="ECO:0007669"/>
    <property type="project" value="UniProtKB-KW"/>
</dbReference>
<dbReference type="PROSITE" id="PS50865">
    <property type="entry name" value="ZF_MYND_2"/>
    <property type="match status" value="1"/>
</dbReference>
<dbReference type="Pfam" id="PF01753">
    <property type="entry name" value="zf-MYND"/>
    <property type="match status" value="1"/>
</dbReference>
<dbReference type="EMBL" id="LSSN01005946">
    <property type="protein sequence ID" value="OMJ07879.1"/>
    <property type="molecule type" value="Genomic_DNA"/>
</dbReference>
<evidence type="ECO:0000256" key="1">
    <source>
        <dbReference type="ARBA" id="ARBA00004496"/>
    </source>
</evidence>
<keyword evidence="4" id="KW-0479">Metal-binding</keyword>
<proteinExistence type="inferred from homology"/>
<dbReference type="GO" id="GO:0007163">
    <property type="term" value="P:establishment or maintenance of cell polarity"/>
    <property type="evidence" value="ECO:0007669"/>
    <property type="project" value="TreeGrafter"/>
</dbReference>
<dbReference type="GO" id="GO:1990304">
    <property type="term" value="C:MUB1-RAD6-UBR2 ubiquitin ligase complex"/>
    <property type="evidence" value="ECO:0007669"/>
    <property type="project" value="TreeGrafter"/>
</dbReference>
<dbReference type="PANTHER" id="PTHR47442">
    <property type="entry name" value="MYND-TYPE ZINC FINGER PROTEIN MUB1"/>
    <property type="match status" value="1"/>
</dbReference>
<evidence type="ECO:0000259" key="9">
    <source>
        <dbReference type="PROSITE" id="PS50865"/>
    </source>
</evidence>
<dbReference type="PANTHER" id="PTHR47442:SF1">
    <property type="entry name" value="MYND-TYPE ZINC FINGER PROTEIN MUB1"/>
    <property type="match status" value="1"/>
</dbReference>
<feature type="compositionally biased region" description="Low complexity" evidence="8">
    <location>
        <begin position="518"/>
        <end position="535"/>
    </location>
</feature>
<dbReference type="AlphaFoldDB" id="A0A1R1WZS8"/>
<feature type="compositionally biased region" description="Polar residues" evidence="8">
    <location>
        <begin position="491"/>
        <end position="500"/>
    </location>
</feature>
<keyword evidence="11" id="KW-1185">Reference proteome</keyword>
<dbReference type="InterPro" id="IPR002893">
    <property type="entry name" value="Znf_MYND"/>
</dbReference>
<evidence type="ECO:0000256" key="5">
    <source>
        <dbReference type="ARBA" id="ARBA00022771"/>
    </source>
</evidence>
<keyword evidence="5 7" id="KW-0863">Zinc-finger</keyword>
<comment type="caution">
    <text evidence="10">The sequence shown here is derived from an EMBL/GenBank/DDBJ whole genome shotgun (WGS) entry which is preliminary data.</text>
</comment>
<dbReference type="InterPro" id="IPR051664">
    <property type="entry name" value="MYND-type_zinc_finger"/>
</dbReference>
<evidence type="ECO:0000256" key="2">
    <source>
        <dbReference type="ARBA" id="ARBA00010655"/>
    </source>
</evidence>